<proteinExistence type="predicted"/>
<dbReference type="PROSITE" id="PS00745">
    <property type="entry name" value="RF_PROK_I"/>
    <property type="match status" value="1"/>
</dbReference>
<organism evidence="3 4">
    <name type="scientific">Coemansia asiatica</name>
    <dbReference type="NCBI Taxonomy" id="1052880"/>
    <lineage>
        <taxon>Eukaryota</taxon>
        <taxon>Fungi</taxon>
        <taxon>Fungi incertae sedis</taxon>
        <taxon>Zoopagomycota</taxon>
        <taxon>Kickxellomycotina</taxon>
        <taxon>Kickxellomycetes</taxon>
        <taxon>Kickxellales</taxon>
        <taxon>Kickxellaceae</taxon>
        <taxon>Coemansia</taxon>
    </lineage>
</organism>
<reference evidence="3" key="1">
    <citation type="submission" date="2022-07" db="EMBL/GenBank/DDBJ databases">
        <title>Phylogenomic reconstructions and comparative analyses of Kickxellomycotina fungi.</title>
        <authorList>
            <person name="Reynolds N.K."/>
            <person name="Stajich J.E."/>
            <person name="Barry K."/>
            <person name="Grigoriev I.V."/>
            <person name="Crous P."/>
            <person name="Smith M.E."/>
        </authorList>
    </citation>
    <scope>NUCLEOTIDE SEQUENCE</scope>
    <source>
        <strain evidence="3">NBRC 105413</strain>
    </source>
</reference>
<dbReference type="Gene3D" id="3.30.160.20">
    <property type="match status" value="1"/>
</dbReference>
<dbReference type="InterPro" id="IPR000352">
    <property type="entry name" value="Pep_chain_release_fac_I"/>
</dbReference>
<evidence type="ECO:0000313" key="3">
    <source>
        <dbReference type="EMBL" id="KAJ1647085.1"/>
    </source>
</evidence>
<dbReference type="InterPro" id="IPR052104">
    <property type="entry name" value="Mito_Release_Factor_mL62"/>
</dbReference>
<dbReference type="EMBL" id="JANBOH010000039">
    <property type="protein sequence ID" value="KAJ1647085.1"/>
    <property type="molecule type" value="Genomic_DNA"/>
</dbReference>
<feature type="compositionally biased region" description="Basic and acidic residues" evidence="1">
    <location>
        <begin position="149"/>
        <end position="169"/>
    </location>
</feature>
<dbReference type="GO" id="GO:0070126">
    <property type="term" value="P:mitochondrial translational termination"/>
    <property type="evidence" value="ECO:0007669"/>
    <property type="project" value="TreeGrafter"/>
</dbReference>
<keyword evidence="4" id="KW-1185">Reference proteome</keyword>
<sequence length="192" mass="22222">MTTTLMPALAARQQLALGMACWHRLYSAYPSIDDIPPEDVAAVQRFVERFSRDKIPYKTFDVSFHRSGGAGGQNVNKVNTKVYMRFNLEQQTWLPSYVRQRMRQLDAKRINGRGEYLITSEKTRLQRHNIEDCLDRLWESIRAAAELPRAPDEETVKRVESLKKAEKARNKEKKMRHSIRKSSRKKGGSGDL</sequence>
<dbReference type="PANTHER" id="PTHR11075">
    <property type="entry name" value="PEPTIDE CHAIN RELEASE FACTOR"/>
    <property type="match status" value="1"/>
</dbReference>
<dbReference type="Proteomes" id="UP001145021">
    <property type="component" value="Unassembled WGS sequence"/>
</dbReference>
<accession>A0A9W7XPJ0</accession>
<name>A0A9W7XPJ0_9FUNG</name>
<comment type="caution">
    <text evidence="3">The sequence shown here is derived from an EMBL/GenBank/DDBJ whole genome shotgun (WGS) entry which is preliminary data.</text>
</comment>
<dbReference type="PANTHER" id="PTHR11075:SF54">
    <property type="entry name" value="LARGE RIBOSOMAL SUBUNIT PROTEIN ML62"/>
    <property type="match status" value="1"/>
</dbReference>
<feature type="compositionally biased region" description="Basic residues" evidence="1">
    <location>
        <begin position="170"/>
        <end position="192"/>
    </location>
</feature>
<dbReference type="Pfam" id="PF00472">
    <property type="entry name" value="RF-1"/>
    <property type="match status" value="1"/>
</dbReference>
<dbReference type="SUPFAM" id="SSF110916">
    <property type="entry name" value="Peptidyl-tRNA hydrolase domain-like"/>
    <property type="match status" value="1"/>
</dbReference>
<evidence type="ECO:0000313" key="4">
    <source>
        <dbReference type="Proteomes" id="UP001145021"/>
    </source>
</evidence>
<gene>
    <name evidence="3" type="ORF">LPJ64_001480</name>
</gene>
<dbReference type="AlphaFoldDB" id="A0A9W7XPJ0"/>
<evidence type="ECO:0000259" key="2">
    <source>
        <dbReference type="PROSITE" id="PS00745"/>
    </source>
</evidence>
<feature type="domain" description="Prokaryotic-type class I peptide chain release factors" evidence="2">
    <location>
        <begin position="66"/>
        <end position="82"/>
    </location>
</feature>
<dbReference type="GO" id="GO:0005762">
    <property type="term" value="C:mitochondrial large ribosomal subunit"/>
    <property type="evidence" value="ECO:0007669"/>
    <property type="project" value="TreeGrafter"/>
</dbReference>
<dbReference type="GO" id="GO:0004045">
    <property type="term" value="F:peptidyl-tRNA hydrolase activity"/>
    <property type="evidence" value="ECO:0007669"/>
    <property type="project" value="TreeGrafter"/>
</dbReference>
<dbReference type="GO" id="GO:0016150">
    <property type="term" value="F:translation release factor activity, codon nonspecific"/>
    <property type="evidence" value="ECO:0007669"/>
    <property type="project" value="TreeGrafter"/>
</dbReference>
<protein>
    <recommendedName>
        <fullName evidence="2">Prokaryotic-type class I peptide chain release factors domain-containing protein</fullName>
    </recommendedName>
</protein>
<feature type="region of interest" description="Disordered" evidence="1">
    <location>
        <begin position="149"/>
        <end position="192"/>
    </location>
</feature>
<evidence type="ECO:0000256" key="1">
    <source>
        <dbReference type="SAM" id="MobiDB-lite"/>
    </source>
</evidence>